<sequence>MALEYLKLDESNSIRIAAVDLHKQVSAILQGVGTPLDHAEITAKILVSASLRGVDTHGVGNAVRYSISIEDGTYTIPQTVEAISETDTTVLLSCGNGLGFVAAHQGMEMSIAKAREFGLGMATIRDGHHIGMVGYYPMMATQNDMIGMAMTNANQAVRPALGARPRVGTNPIAFGAPSGDERDFILDMATSTVASGKIGLARRLGVQIPEGWAVTGEGEPVTDPPADRGDHWSQNPLGGSREQGSHKGYGLGVMVDILCGVLSGGGVGTQLAGGENMSWTMAVDIARFRDVDDFKSMMDEMIRELHETPPLPGEKAVLVAGDPEADFEDDRSANGVPVENGQYDEMRLRAVDLGVEVFI</sequence>
<dbReference type="AlphaFoldDB" id="A0A381N049"/>
<dbReference type="Pfam" id="PF02615">
    <property type="entry name" value="Ldh_2"/>
    <property type="match status" value="1"/>
</dbReference>
<evidence type="ECO:0000256" key="2">
    <source>
        <dbReference type="ARBA" id="ARBA00023002"/>
    </source>
</evidence>
<gene>
    <name evidence="4" type="ORF">METZ01_LOCUS729</name>
</gene>
<dbReference type="InterPro" id="IPR003767">
    <property type="entry name" value="Malate/L-lactate_DH-like"/>
</dbReference>
<accession>A0A381N049</accession>
<dbReference type="GO" id="GO:0016491">
    <property type="term" value="F:oxidoreductase activity"/>
    <property type="evidence" value="ECO:0007669"/>
    <property type="project" value="UniProtKB-KW"/>
</dbReference>
<dbReference type="PANTHER" id="PTHR11091:SF0">
    <property type="entry name" value="MALATE DEHYDROGENASE"/>
    <property type="match status" value="1"/>
</dbReference>
<evidence type="ECO:0000313" key="4">
    <source>
        <dbReference type="EMBL" id="SUZ47875.1"/>
    </source>
</evidence>
<evidence type="ECO:0000256" key="3">
    <source>
        <dbReference type="SAM" id="MobiDB-lite"/>
    </source>
</evidence>
<dbReference type="InterPro" id="IPR043143">
    <property type="entry name" value="Mal/L-sulf/L-lact_DH-like_NADP"/>
</dbReference>
<protein>
    <recommendedName>
        <fullName evidence="5">Oxidoreductase</fullName>
    </recommendedName>
</protein>
<keyword evidence="2" id="KW-0560">Oxidoreductase</keyword>
<evidence type="ECO:0000256" key="1">
    <source>
        <dbReference type="ARBA" id="ARBA00006056"/>
    </source>
</evidence>
<dbReference type="Gene3D" id="3.30.1370.60">
    <property type="entry name" value="Hypothetical oxidoreductase yiak, domain 2"/>
    <property type="match status" value="1"/>
</dbReference>
<comment type="similarity">
    <text evidence="1">Belongs to the LDH2/MDH2 oxidoreductase family.</text>
</comment>
<dbReference type="InterPro" id="IPR043144">
    <property type="entry name" value="Mal/L-sulf/L-lact_DH-like_ah"/>
</dbReference>
<reference evidence="4" key="1">
    <citation type="submission" date="2018-05" db="EMBL/GenBank/DDBJ databases">
        <authorList>
            <person name="Lanie J.A."/>
            <person name="Ng W.-L."/>
            <person name="Kazmierczak K.M."/>
            <person name="Andrzejewski T.M."/>
            <person name="Davidsen T.M."/>
            <person name="Wayne K.J."/>
            <person name="Tettelin H."/>
            <person name="Glass J.I."/>
            <person name="Rusch D."/>
            <person name="Podicherti R."/>
            <person name="Tsui H.-C.T."/>
            <person name="Winkler M.E."/>
        </authorList>
    </citation>
    <scope>NUCLEOTIDE SEQUENCE</scope>
</reference>
<name>A0A381N049_9ZZZZ</name>
<proteinExistence type="inferred from homology"/>
<evidence type="ECO:0008006" key="5">
    <source>
        <dbReference type="Google" id="ProtNLM"/>
    </source>
</evidence>
<organism evidence="4">
    <name type="scientific">marine metagenome</name>
    <dbReference type="NCBI Taxonomy" id="408172"/>
    <lineage>
        <taxon>unclassified sequences</taxon>
        <taxon>metagenomes</taxon>
        <taxon>ecological metagenomes</taxon>
    </lineage>
</organism>
<dbReference type="SUPFAM" id="SSF89733">
    <property type="entry name" value="L-sulfolactate dehydrogenase-like"/>
    <property type="match status" value="1"/>
</dbReference>
<dbReference type="Gene3D" id="1.10.1530.10">
    <property type="match status" value="1"/>
</dbReference>
<dbReference type="EMBL" id="UINC01000039">
    <property type="protein sequence ID" value="SUZ47875.1"/>
    <property type="molecule type" value="Genomic_DNA"/>
</dbReference>
<dbReference type="PANTHER" id="PTHR11091">
    <property type="entry name" value="OXIDOREDUCTASE-RELATED"/>
    <property type="match status" value="1"/>
</dbReference>
<dbReference type="InterPro" id="IPR036111">
    <property type="entry name" value="Mal/L-sulfo/L-lacto_DH-like_sf"/>
</dbReference>
<feature type="region of interest" description="Disordered" evidence="3">
    <location>
        <begin position="214"/>
        <end position="244"/>
    </location>
</feature>